<feature type="transmembrane region" description="Helical" evidence="6">
    <location>
        <begin position="895"/>
        <end position="917"/>
    </location>
</feature>
<gene>
    <name evidence="7" type="ORF">AT9943_LOCUS9426</name>
</gene>
<name>A0A7G2EJX4_ARATH</name>
<dbReference type="FunFam" id="3.20.20.80:FF:000020">
    <property type="entry name" value="Beta-glucosidase 12"/>
    <property type="match status" value="1"/>
</dbReference>
<dbReference type="EC" id="3.2.1.21" evidence="3"/>
<evidence type="ECO:0000256" key="5">
    <source>
        <dbReference type="ARBA" id="ARBA00023295"/>
    </source>
</evidence>
<keyword evidence="4" id="KW-0378">Hydrolase</keyword>
<evidence type="ECO:0000313" key="7">
    <source>
        <dbReference type="EMBL" id="CAD5321353.1"/>
    </source>
</evidence>
<proteinExistence type="inferred from homology"/>
<organism evidence="7 8">
    <name type="scientific">Arabidopsis thaliana</name>
    <name type="common">Mouse-ear cress</name>
    <dbReference type="NCBI Taxonomy" id="3702"/>
    <lineage>
        <taxon>Eukaryota</taxon>
        <taxon>Viridiplantae</taxon>
        <taxon>Streptophyta</taxon>
        <taxon>Embryophyta</taxon>
        <taxon>Tracheophyta</taxon>
        <taxon>Spermatophyta</taxon>
        <taxon>Magnoliopsida</taxon>
        <taxon>eudicotyledons</taxon>
        <taxon>Gunneridae</taxon>
        <taxon>Pentapetalae</taxon>
        <taxon>rosids</taxon>
        <taxon>malvids</taxon>
        <taxon>Brassicales</taxon>
        <taxon>Brassicaceae</taxon>
        <taxon>Camelineae</taxon>
        <taxon>Arabidopsis</taxon>
    </lineage>
</organism>
<protein>
    <recommendedName>
        <fullName evidence="3">beta-glucosidase</fullName>
        <ecNumber evidence="3">3.2.1.21</ecNumber>
    </recommendedName>
</protein>
<dbReference type="PRINTS" id="PR00131">
    <property type="entry name" value="GLHYDRLASE1"/>
</dbReference>
<keyword evidence="6" id="KW-1133">Transmembrane helix</keyword>
<dbReference type="InterPro" id="IPR001360">
    <property type="entry name" value="Glyco_hydro_1"/>
</dbReference>
<dbReference type="EMBL" id="LR881467">
    <property type="protein sequence ID" value="CAD5321353.1"/>
    <property type="molecule type" value="Genomic_DNA"/>
</dbReference>
<keyword evidence="5" id="KW-0326">Glycosidase</keyword>
<comment type="catalytic activity">
    <reaction evidence="1">
        <text>Hydrolysis of terminal, non-reducing beta-D-glucosyl residues with release of beta-D-glucose.</text>
        <dbReference type="EC" id="3.2.1.21"/>
    </reaction>
</comment>
<keyword evidence="6" id="KW-0812">Transmembrane</keyword>
<dbReference type="Pfam" id="PF00232">
    <property type="entry name" value="Glyco_hydro_1"/>
    <property type="match status" value="2"/>
</dbReference>
<keyword evidence="6" id="KW-0472">Membrane</keyword>
<dbReference type="PROSITE" id="PS00653">
    <property type="entry name" value="GLYCOSYL_HYDROL_F1_2"/>
    <property type="match status" value="1"/>
</dbReference>
<dbReference type="GO" id="GO:0005975">
    <property type="term" value="P:carbohydrate metabolic process"/>
    <property type="evidence" value="ECO:0007669"/>
    <property type="project" value="InterPro"/>
</dbReference>
<evidence type="ECO:0000256" key="6">
    <source>
        <dbReference type="SAM" id="Phobius"/>
    </source>
</evidence>
<dbReference type="PANTHER" id="PTHR10353">
    <property type="entry name" value="GLYCOSYL HYDROLASE"/>
    <property type="match status" value="1"/>
</dbReference>
<dbReference type="SUPFAM" id="SSF51445">
    <property type="entry name" value="(Trans)glycosidases"/>
    <property type="match status" value="2"/>
</dbReference>
<dbReference type="Proteomes" id="UP000516314">
    <property type="component" value="Chromosome 2"/>
</dbReference>
<dbReference type="InterPro" id="IPR033132">
    <property type="entry name" value="GH_1_N_CS"/>
</dbReference>
<dbReference type="GO" id="GO:0047782">
    <property type="term" value="F:coniferin beta-glucosidase activity"/>
    <property type="evidence" value="ECO:0007669"/>
    <property type="project" value="UniProtKB-ARBA"/>
</dbReference>
<reference evidence="7 8" key="1">
    <citation type="submission" date="2020-09" db="EMBL/GenBank/DDBJ databases">
        <authorList>
            <person name="Ashkenazy H."/>
        </authorList>
    </citation>
    <scope>NUCLEOTIDE SEQUENCE [LARGE SCALE GENOMIC DNA]</scope>
    <source>
        <strain evidence="8">cv. Cdm-0</strain>
    </source>
</reference>
<dbReference type="InterPro" id="IPR017853">
    <property type="entry name" value="GH"/>
</dbReference>
<comment type="similarity">
    <text evidence="2">Belongs to the glycosyl hydrolase 1 family.</text>
</comment>
<dbReference type="Gene3D" id="3.20.20.80">
    <property type="entry name" value="Glycosidases"/>
    <property type="match status" value="3"/>
</dbReference>
<evidence type="ECO:0000313" key="8">
    <source>
        <dbReference type="Proteomes" id="UP000516314"/>
    </source>
</evidence>
<sequence length="922" mass="105756">MAIKSIFIIIIISIITSISELYALDPSFLRLSTSLQRSSFPQDFRFGAASSAYQSEGAANVDGREPSIWDTFTKQYPEKISDGSNGDVADEFYYRFREDVAHMKEIGLDSFRFSISWSRILPRGTVAGGVNQAGINFYNHLINELISNGMTIQTYWMIPKYNTPACREAAKRALDFFFGWFADPITYGDYPKTMRELVGNRLPKFTKKQSKMVRGSFDFFGLNYYTSRYVEDVMFYANTNLTEKNGVPVGEPTSADWLFICPEGFQDVLLYIKSKFQNPVILVTENGMPSENDKSLSVNIALNDEAKIKYHQLHLTALLEAVSQGADVRGYYIWSLMDDFEWEFGYKYRYGLVYVDFQDGLTRHLKSSALWLQALGFEIRTGLNVGSSDDDPEKNLLGLTHFISIQEKSNQRWHIFKEHFLLRCQKVELAFQKAFSLELLHLLIRFPHRISDSSDGNVAVDFYHRYKEDIKRMKDINMDSFRLSIAWPRVLPYGKRDRGVSEEGIKFYNDVIDELLANEITPLVTIFHWDIPQDLEDEYGGFLSEQIIDDFRDYASLCFERFGDRVSLWCTMNEPWVYSVAGYDTGRKAPGRCSKYVNGASVAGMSGYEAYIVSHNMLLAHAEAVEVFRKCDHIKNGQIGIAHNPLWYEPYDPSDPDDVEGCNRAMDFMLGWHQHPTACGDYPETMKKSVGDRLPSFTPEQSKKLIGSCDYVGINYYSSLFVKSIKHVDPTQPTWRTDQGVDWMKTNIDGKQIAKQGGSEWRYGEVAEQSQSLYMYNPSIDTERLEYIEGHIHAIHQAIHEDGVRVEGYYVWSLLDNFEWNSGYGVRYGLYYIDYKDGLRRYPKMSALWLKEFLRFDQEDDSSTSKKEEKKESYGKQLLHSVQDSQFVHSIKDSGALPAVLGSLFVVSATVGTSLFFKGANN</sequence>
<dbReference type="AlphaFoldDB" id="A0A7G2EJX4"/>
<dbReference type="PANTHER" id="PTHR10353:SF226">
    <property type="entry name" value="BETA-GLUCOSIDASE 26, PEROXISOMAL"/>
    <property type="match status" value="1"/>
</dbReference>
<evidence type="ECO:0000256" key="3">
    <source>
        <dbReference type="ARBA" id="ARBA00012744"/>
    </source>
</evidence>
<accession>A0A7G2EJX4</accession>
<evidence type="ECO:0000256" key="4">
    <source>
        <dbReference type="ARBA" id="ARBA00022801"/>
    </source>
</evidence>
<evidence type="ECO:0000256" key="1">
    <source>
        <dbReference type="ARBA" id="ARBA00000448"/>
    </source>
</evidence>
<evidence type="ECO:0000256" key="2">
    <source>
        <dbReference type="ARBA" id="ARBA00010838"/>
    </source>
</evidence>